<dbReference type="Proteomes" id="UP000825729">
    <property type="component" value="Unassembled WGS sequence"/>
</dbReference>
<gene>
    <name evidence="8" type="ORF">H6P81_019658</name>
</gene>
<dbReference type="PANTHER" id="PTHR13439:SF71">
    <property type="entry name" value="EXPRESSED PROTEIN"/>
    <property type="match status" value="1"/>
</dbReference>
<sequence length="303" mass="34962">MRFTEDRIPSQPIPPTKQLPLIDRDYVMMQVHESTVMAMKSYGSQAEVLVKDYLLSDPLIPYTSIICGMLMCKMVYDFTQIFSSFYFKSYTGLNKIQRLEWNNRGISTVHAIFITVTALYLVFFSDLFSDNRLAGLVIYRKSPLSNFALGVSVGYFVADLGMIMWLYPSLGGMEYIVHHFLSVISVAYTLFSGEGQLYTYMVLISEMTTPGINLRWYLDTAGMKRSNAYVVNGIVIFFAWLIARVLLFVYLFYHVYLHYYQVEQLQPFGYLLVFGVPTVLGVMNLMWFVKIVKGLKKQLAKRQ</sequence>
<evidence type="ECO:0000256" key="2">
    <source>
        <dbReference type="ARBA" id="ARBA00022692"/>
    </source>
</evidence>
<feature type="transmembrane region" description="Helical" evidence="6">
    <location>
        <begin position="268"/>
        <end position="289"/>
    </location>
</feature>
<evidence type="ECO:0000256" key="1">
    <source>
        <dbReference type="ARBA" id="ARBA00004141"/>
    </source>
</evidence>
<keyword evidence="2 5" id="KW-0812">Transmembrane</keyword>
<feature type="transmembrane region" description="Helical" evidence="6">
    <location>
        <begin position="147"/>
        <end position="168"/>
    </location>
</feature>
<dbReference type="GO" id="GO:0005783">
    <property type="term" value="C:endoplasmic reticulum"/>
    <property type="evidence" value="ECO:0007669"/>
    <property type="project" value="TreeGrafter"/>
</dbReference>
<comment type="caution">
    <text evidence="8">The sequence shown here is derived from an EMBL/GenBank/DDBJ whole genome shotgun (WGS) entry which is preliminary data.</text>
</comment>
<dbReference type="PROSITE" id="PS50922">
    <property type="entry name" value="TLC"/>
    <property type="match status" value="1"/>
</dbReference>
<dbReference type="InterPro" id="IPR050846">
    <property type="entry name" value="TLCD"/>
</dbReference>
<feature type="transmembrane region" description="Helical" evidence="6">
    <location>
        <begin position="230"/>
        <end position="256"/>
    </location>
</feature>
<organism evidence="8 9">
    <name type="scientific">Aristolochia fimbriata</name>
    <name type="common">White veined hardy Dutchman's pipe vine</name>
    <dbReference type="NCBI Taxonomy" id="158543"/>
    <lineage>
        <taxon>Eukaryota</taxon>
        <taxon>Viridiplantae</taxon>
        <taxon>Streptophyta</taxon>
        <taxon>Embryophyta</taxon>
        <taxon>Tracheophyta</taxon>
        <taxon>Spermatophyta</taxon>
        <taxon>Magnoliopsida</taxon>
        <taxon>Magnoliidae</taxon>
        <taxon>Piperales</taxon>
        <taxon>Aristolochiaceae</taxon>
        <taxon>Aristolochia</taxon>
    </lineage>
</organism>
<comment type="subcellular location">
    <subcellularLocation>
        <location evidence="1">Membrane</location>
        <topology evidence="1">Multi-pass membrane protein</topology>
    </subcellularLocation>
</comment>
<evidence type="ECO:0000256" key="6">
    <source>
        <dbReference type="SAM" id="Phobius"/>
    </source>
</evidence>
<name>A0AAV7DSF7_ARIFI</name>
<dbReference type="AlphaFoldDB" id="A0AAV7DSF7"/>
<accession>A0AAV7DSF7</accession>
<feature type="transmembrane region" description="Helical" evidence="6">
    <location>
        <begin position="175"/>
        <end position="191"/>
    </location>
</feature>
<keyword evidence="4 5" id="KW-0472">Membrane</keyword>
<dbReference type="PANTHER" id="PTHR13439">
    <property type="entry name" value="CT120 PROTEIN"/>
    <property type="match status" value="1"/>
</dbReference>
<reference evidence="8 9" key="1">
    <citation type="submission" date="2021-07" db="EMBL/GenBank/DDBJ databases">
        <title>The Aristolochia fimbriata genome: insights into angiosperm evolution, floral development and chemical biosynthesis.</title>
        <authorList>
            <person name="Jiao Y."/>
        </authorList>
    </citation>
    <scope>NUCLEOTIDE SEQUENCE [LARGE SCALE GENOMIC DNA]</scope>
    <source>
        <strain evidence="8">IBCAS-2021</strain>
        <tissue evidence="8">Leaf</tissue>
    </source>
</reference>
<evidence type="ECO:0000259" key="7">
    <source>
        <dbReference type="PROSITE" id="PS50922"/>
    </source>
</evidence>
<dbReference type="SMART" id="SM00724">
    <property type="entry name" value="TLC"/>
    <property type="match status" value="1"/>
</dbReference>
<keyword evidence="3 6" id="KW-1133">Transmembrane helix</keyword>
<protein>
    <recommendedName>
        <fullName evidence="7">TLC domain-containing protein</fullName>
    </recommendedName>
</protein>
<proteinExistence type="predicted"/>
<evidence type="ECO:0000256" key="4">
    <source>
        <dbReference type="ARBA" id="ARBA00023136"/>
    </source>
</evidence>
<keyword evidence="9" id="KW-1185">Reference proteome</keyword>
<evidence type="ECO:0000313" key="9">
    <source>
        <dbReference type="Proteomes" id="UP000825729"/>
    </source>
</evidence>
<evidence type="ECO:0000256" key="5">
    <source>
        <dbReference type="PROSITE-ProRule" id="PRU00205"/>
    </source>
</evidence>
<dbReference type="InterPro" id="IPR006634">
    <property type="entry name" value="TLC-dom"/>
</dbReference>
<dbReference type="EMBL" id="JAINDJ010000008">
    <property type="protein sequence ID" value="KAG9439493.1"/>
    <property type="molecule type" value="Genomic_DNA"/>
</dbReference>
<feature type="domain" description="TLC" evidence="7">
    <location>
        <begin position="96"/>
        <end position="300"/>
    </location>
</feature>
<dbReference type="GO" id="GO:0055088">
    <property type="term" value="P:lipid homeostasis"/>
    <property type="evidence" value="ECO:0007669"/>
    <property type="project" value="TreeGrafter"/>
</dbReference>
<feature type="transmembrane region" description="Helical" evidence="6">
    <location>
        <begin position="108"/>
        <end position="127"/>
    </location>
</feature>
<dbReference type="GO" id="GO:0016020">
    <property type="term" value="C:membrane"/>
    <property type="evidence" value="ECO:0007669"/>
    <property type="project" value="UniProtKB-SubCell"/>
</dbReference>
<dbReference type="Pfam" id="PF03798">
    <property type="entry name" value="TRAM_LAG1_CLN8"/>
    <property type="match status" value="1"/>
</dbReference>
<evidence type="ECO:0000313" key="8">
    <source>
        <dbReference type="EMBL" id="KAG9439493.1"/>
    </source>
</evidence>
<evidence type="ECO:0000256" key="3">
    <source>
        <dbReference type="ARBA" id="ARBA00022989"/>
    </source>
</evidence>